<dbReference type="VEuPathDB" id="FungiDB:BO97DRAFT_480159"/>
<proteinExistence type="inferred from homology"/>
<dbReference type="AlphaFoldDB" id="A0A395HMI8"/>
<accession>A0A395HMI8</accession>
<name>A0A395HMI8_ASPHC</name>
<evidence type="ECO:0000256" key="2">
    <source>
        <dbReference type="ARBA" id="ARBA00008639"/>
    </source>
</evidence>
<dbReference type="OrthoDB" id="10266364at2759"/>
<dbReference type="Proteomes" id="UP000248961">
    <property type="component" value="Unassembled WGS sequence"/>
</dbReference>
<feature type="compositionally biased region" description="Low complexity" evidence="4">
    <location>
        <begin position="112"/>
        <end position="126"/>
    </location>
</feature>
<evidence type="ECO:0000313" key="7">
    <source>
        <dbReference type="Proteomes" id="UP000248961"/>
    </source>
</evidence>
<feature type="region of interest" description="Disordered" evidence="4">
    <location>
        <begin position="82"/>
        <end position="126"/>
    </location>
</feature>
<feature type="domain" description="Tryptophan synthase beta chain-like PALP" evidence="5">
    <location>
        <begin position="125"/>
        <end position="453"/>
    </location>
</feature>
<gene>
    <name evidence="6" type="ORF">BO97DRAFT_480159</name>
</gene>
<feature type="region of interest" description="Disordered" evidence="4">
    <location>
        <begin position="203"/>
        <end position="243"/>
    </location>
</feature>
<dbReference type="GO" id="GO:0019148">
    <property type="term" value="F:D-cysteine desulfhydrase activity"/>
    <property type="evidence" value="ECO:0007669"/>
    <property type="project" value="TreeGrafter"/>
</dbReference>
<feature type="compositionally biased region" description="Polar residues" evidence="4">
    <location>
        <begin position="97"/>
        <end position="111"/>
    </location>
</feature>
<dbReference type="SUPFAM" id="SSF53686">
    <property type="entry name" value="Tryptophan synthase beta subunit-like PLP-dependent enzymes"/>
    <property type="match status" value="1"/>
</dbReference>
<evidence type="ECO:0000256" key="4">
    <source>
        <dbReference type="SAM" id="MobiDB-lite"/>
    </source>
</evidence>
<organism evidence="6 7">
    <name type="scientific">Aspergillus homomorphus (strain CBS 101889)</name>
    <dbReference type="NCBI Taxonomy" id="1450537"/>
    <lineage>
        <taxon>Eukaryota</taxon>
        <taxon>Fungi</taxon>
        <taxon>Dikarya</taxon>
        <taxon>Ascomycota</taxon>
        <taxon>Pezizomycotina</taxon>
        <taxon>Eurotiomycetes</taxon>
        <taxon>Eurotiomycetidae</taxon>
        <taxon>Eurotiales</taxon>
        <taxon>Aspergillaceae</taxon>
        <taxon>Aspergillus</taxon>
        <taxon>Aspergillus subgen. Circumdati</taxon>
    </lineage>
</organism>
<dbReference type="PANTHER" id="PTHR43780:SF2">
    <property type="entry name" value="1-AMINOCYCLOPROPANE-1-CARBOXYLATE DEAMINASE-RELATED"/>
    <property type="match status" value="1"/>
</dbReference>
<feature type="compositionally biased region" description="Acidic residues" evidence="4">
    <location>
        <begin position="463"/>
        <end position="475"/>
    </location>
</feature>
<dbReference type="InterPro" id="IPR001926">
    <property type="entry name" value="TrpB-like_PALP"/>
</dbReference>
<dbReference type="InterPro" id="IPR036052">
    <property type="entry name" value="TrpB-like_PALP_sf"/>
</dbReference>
<feature type="region of interest" description="Disordered" evidence="4">
    <location>
        <begin position="461"/>
        <end position="481"/>
    </location>
</feature>
<dbReference type="RefSeq" id="XP_025548306.1">
    <property type="nucleotide sequence ID" value="XM_025700734.1"/>
</dbReference>
<feature type="compositionally biased region" description="Low complexity" evidence="4">
    <location>
        <begin position="203"/>
        <end position="219"/>
    </location>
</feature>
<evidence type="ECO:0000256" key="1">
    <source>
        <dbReference type="ARBA" id="ARBA00001933"/>
    </source>
</evidence>
<protein>
    <submittedName>
        <fullName evidence="6">Tryptophan synthase beta subunit-like PLP-dependent enzyme</fullName>
    </submittedName>
</protein>
<dbReference type="InterPro" id="IPR027278">
    <property type="entry name" value="ACCD_DCysDesulf"/>
</dbReference>
<reference evidence="6 7" key="1">
    <citation type="submission" date="2018-02" db="EMBL/GenBank/DDBJ databases">
        <title>The genomes of Aspergillus section Nigri reveals drivers in fungal speciation.</title>
        <authorList>
            <consortium name="DOE Joint Genome Institute"/>
            <person name="Vesth T.C."/>
            <person name="Nybo J."/>
            <person name="Theobald S."/>
            <person name="Brandl J."/>
            <person name="Frisvad J.C."/>
            <person name="Nielsen K.F."/>
            <person name="Lyhne E.K."/>
            <person name="Kogle M.E."/>
            <person name="Kuo A."/>
            <person name="Riley R."/>
            <person name="Clum A."/>
            <person name="Nolan M."/>
            <person name="Lipzen A."/>
            <person name="Salamov A."/>
            <person name="Henrissat B."/>
            <person name="Wiebenga A."/>
            <person name="De vries R.P."/>
            <person name="Grigoriev I.V."/>
            <person name="Mortensen U.H."/>
            <person name="Andersen M.R."/>
            <person name="Baker S.E."/>
        </authorList>
    </citation>
    <scope>NUCLEOTIDE SEQUENCE [LARGE SCALE GENOMIC DNA]</scope>
    <source>
        <strain evidence="6 7">CBS 101889</strain>
    </source>
</reference>
<keyword evidence="7" id="KW-1185">Reference proteome</keyword>
<evidence type="ECO:0000256" key="3">
    <source>
        <dbReference type="ARBA" id="ARBA00022898"/>
    </source>
</evidence>
<comment type="cofactor">
    <cofactor evidence="1">
        <name>pyridoxal 5'-phosphate</name>
        <dbReference type="ChEBI" id="CHEBI:597326"/>
    </cofactor>
</comment>
<dbReference type="EMBL" id="KZ824306">
    <property type="protein sequence ID" value="RAL09152.1"/>
    <property type="molecule type" value="Genomic_DNA"/>
</dbReference>
<dbReference type="PANTHER" id="PTHR43780">
    <property type="entry name" value="1-AMINOCYCLOPROPANE-1-CARBOXYLATE DEAMINASE-RELATED"/>
    <property type="match status" value="1"/>
</dbReference>
<sequence>MTFPLPNPLSQIPRHPLLYAHPSPLHPLPTLTKHFTRKTSQSKIQITLHTKREDQASPLASSGNKYRKLEYIIPDILSPTPKYGGLGSGPDRGSAAPPTSSVVTDPRPNSQNTTTSTTTSSNTKTKTTTLVTEGALQSNHTVQVAALARHLGLDAVVILHKATGGGWGASSDRRAFARTGNVQIARLLGADVRVVEGSSVAAAASKSASSTGPGASSAATQDTSGQHEPPEEKREDPVASTLHSLQHNEQKVPYWIPSGASLHPLGGLGYARCAFEIVAQEGHRQNQDLPDLNTNLHSISKANGNEKQRMDYIFVACGSGSTLGGLIAGFKLLEKMERESTSTTTRQQRPPRKIIGVLTSPTSPKSYHEERVLRFARQAAGLIGLDPLADITPADVRLEDRFVGTGYGVLDAETKAALETMARTEGVLVDPVYTAKVARAMMHWVRSGELEADWRCSFSGGLAEEEDDDDDDDDDGIQKSGPVNVLFIHTGGQSALSAYADVD</sequence>
<dbReference type="Pfam" id="PF00291">
    <property type="entry name" value="PALP"/>
    <property type="match status" value="1"/>
</dbReference>
<feature type="compositionally biased region" description="Basic and acidic residues" evidence="4">
    <location>
        <begin position="228"/>
        <end position="237"/>
    </location>
</feature>
<dbReference type="Gene3D" id="3.40.50.1100">
    <property type="match status" value="1"/>
</dbReference>
<dbReference type="STRING" id="1450537.A0A395HMI8"/>
<comment type="similarity">
    <text evidence="2">Belongs to the ACC deaminase/D-cysteine desulfhydrase family.</text>
</comment>
<dbReference type="GeneID" id="37205023"/>
<evidence type="ECO:0000313" key="6">
    <source>
        <dbReference type="EMBL" id="RAL09152.1"/>
    </source>
</evidence>
<keyword evidence="3" id="KW-0663">Pyridoxal phosphate</keyword>
<evidence type="ECO:0000259" key="5">
    <source>
        <dbReference type="Pfam" id="PF00291"/>
    </source>
</evidence>